<dbReference type="STRING" id="1230097.A0A423WNY2"/>
<dbReference type="PANTHER" id="PTHR43107:SF6">
    <property type="entry name" value="ACYL-COA SYNTHETASE FAMILY PROTEIN (CEFD1), PUTATIVE (AFU_ORTHOLOGUE AFUA_6G03630)-RELATED"/>
    <property type="match status" value="1"/>
</dbReference>
<evidence type="ECO:0000256" key="1">
    <source>
        <dbReference type="ARBA" id="ARBA00006432"/>
    </source>
</evidence>
<dbReference type="GO" id="GO:0005777">
    <property type="term" value="C:peroxisome"/>
    <property type="evidence" value="ECO:0007669"/>
    <property type="project" value="TreeGrafter"/>
</dbReference>
<dbReference type="GO" id="GO:0005811">
    <property type="term" value="C:lipid droplet"/>
    <property type="evidence" value="ECO:0007669"/>
    <property type="project" value="TreeGrafter"/>
</dbReference>
<keyword evidence="2" id="KW-0436">Ligase</keyword>
<accession>A0A423WNY2</accession>
<proteinExistence type="inferred from homology"/>
<dbReference type="InterPro" id="IPR042099">
    <property type="entry name" value="ANL_N_sf"/>
</dbReference>
<dbReference type="Gene3D" id="3.30.300.30">
    <property type="match status" value="1"/>
</dbReference>
<dbReference type="GO" id="GO:0005324">
    <property type="term" value="F:long-chain fatty acid transmembrane transporter activity"/>
    <property type="evidence" value="ECO:0007669"/>
    <property type="project" value="TreeGrafter"/>
</dbReference>
<organism evidence="4 5">
    <name type="scientific">Cytospora leucostoma</name>
    <dbReference type="NCBI Taxonomy" id="1230097"/>
    <lineage>
        <taxon>Eukaryota</taxon>
        <taxon>Fungi</taxon>
        <taxon>Dikarya</taxon>
        <taxon>Ascomycota</taxon>
        <taxon>Pezizomycotina</taxon>
        <taxon>Sordariomycetes</taxon>
        <taxon>Sordariomycetidae</taxon>
        <taxon>Diaporthales</taxon>
        <taxon>Cytosporaceae</taxon>
        <taxon>Cytospora</taxon>
    </lineage>
</organism>
<gene>
    <name evidence="4" type="ORF">VPNG_06988</name>
</gene>
<dbReference type="InterPro" id="IPR045851">
    <property type="entry name" value="AMP-bd_C_sf"/>
</dbReference>
<protein>
    <recommendedName>
        <fullName evidence="3">AMP-dependent synthetase/ligase domain-containing protein</fullName>
    </recommendedName>
</protein>
<reference evidence="4 5" key="1">
    <citation type="submission" date="2015-09" db="EMBL/GenBank/DDBJ databases">
        <title>Host preference determinants of Valsa canker pathogens revealed by comparative genomics.</title>
        <authorList>
            <person name="Yin Z."/>
            <person name="Huang L."/>
        </authorList>
    </citation>
    <scope>NUCLEOTIDE SEQUENCE [LARGE SCALE GENOMIC DNA]</scope>
    <source>
        <strain evidence="4 5">SXYLt</strain>
    </source>
</reference>
<dbReference type="AlphaFoldDB" id="A0A423WNY2"/>
<dbReference type="PROSITE" id="PS00455">
    <property type="entry name" value="AMP_BINDING"/>
    <property type="match status" value="1"/>
</dbReference>
<keyword evidence="5" id="KW-1185">Reference proteome</keyword>
<dbReference type="InParanoid" id="A0A423WNY2"/>
<evidence type="ECO:0000259" key="3">
    <source>
        <dbReference type="Pfam" id="PF00501"/>
    </source>
</evidence>
<dbReference type="PANTHER" id="PTHR43107">
    <property type="entry name" value="LONG-CHAIN FATTY ACID TRANSPORT PROTEIN"/>
    <property type="match status" value="1"/>
</dbReference>
<name>A0A423WNY2_9PEZI</name>
<dbReference type="Proteomes" id="UP000285146">
    <property type="component" value="Unassembled WGS sequence"/>
</dbReference>
<comment type="similarity">
    <text evidence="1">Belongs to the ATP-dependent AMP-binding enzyme family.</text>
</comment>
<dbReference type="InterPro" id="IPR020845">
    <property type="entry name" value="AMP-binding_CS"/>
</dbReference>
<dbReference type="Gene3D" id="3.40.50.12780">
    <property type="entry name" value="N-terminal domain of ligase-like"/>
    <property type="match status" value="1"/>
</dbReference>
<comment type="caution">
    <text evidence="4">The sequence shown here is derived from an EMBL/GenBank/DDBJ whole genome shotgun (WGS) entry which is preliminary data.</text>
</comment>
<sequence>MSSVPVLVGQAAAAVAGIAYLNARFSLRQDLEFLLGRGYVVAQLMKAASTGRISLYNSFEDCVKRNGSSEAIWSHTESLTYDQTYSRVNRYAQWFLSQGVMPGDFVALFMLNSPDMICAWVGLFAIGAAPALINTNLTARALIHCVEIAKVTLILADGDDETLGRLDGVRADLQASGHRIFRLRDVREVILALEPVRPGDDLRKTVKMDAPMALAYTSGTTGLPKAIVFPMIVGTLTSMAKKRGLGAVKGDRQRCYNCMPYYHLTGGLQALVQIMTSDTLLIAPRFSARTFWSDIRASRATFFIYVGETLRYLLAQPPSPLDKVHSVHTIFGNGLRGDVWVPFRERFGIETIHEFYNSTEMMFGLNNPSRGDFTARSLGVHGVIQRWLFKDQYVAVATDVETGELVRDHRTGFARRVPIEEGGEILVRMDPNSRIPGRSFRGYWQNDAATEKKMARDVFKKGDVYFRTGDALRRDSDGRWYFCDRLGDTFRWKGENVSTTEVGDLLGTYPGVLEAIVYGVQIPGHEGRAGAAALLIDESIRPHFDFEGFLRQVTAPIPFFPSSTPSPSAPHLPNFPHCRAGLPKYAVPIFIRLVDEPITTGNHKQNKVPLKAEGVDPDKVSNGDEVLWIQGGKGDTYVPFTKEDWKRLTTGSARL</sequence>
<evidence type="ECO:0000313" key="4">
    <source>
        <dbReference type="EMBL" id="ROW04927.1"/>
    </source>
</evidence>
<dbReference type="OrthoDB" id="10253869at2759"/>
<evidence type="ECO:0000256" key="2">
    <source>
        <dbReference type="ARBA" id="ARBA00022598"/>
    </source>
</evidence>
<dbReference type="GO" id="GO:0009898">
    <property type="term" value="C:cytoplasmic side of plasma membrane"/>
    <property type="evidence" value="ECO:0007669"/>
    <property type="project" value="TreeGrafter"/>
</dbReference>
<dbReference type="InterPro" id="IPR000873">
    <property type="entry name" value="AMP-dep_synth/lig_dom"/>
</dbReference>
<dbReference type="Pfam" id="PF00501">
    <property type="entry name" value="AMP-binding"/>
    <property type="match status" value="1"/>
</dbReference>
<dbReference type="SUPFAM" id="SSF56801">
    <property type="entry name" value="Acetyl-CoA synthetase-like"/>
    <property type="match status" value="1"/>
</dbReference>
<dbReference type="GO" id="GO:0004467">
    <property type="term" value="F:long-chain fatty acid-CoA ligase activity"/>
    <property type="evidence" value="ECO:0007669"/>
    <property type="project" value="TreeGrafter"/>
</dbReference>
<feature type="domain" description="AMP-dependent synthetase/ligase" evidence="3">
    <location>
        <begin position="59"/>
        <end position="428"/>
    </location>
</feature>
<dbReference type="EMBL" id="LKEB01000046">
    <property type="protein sequence ID" value="ROW04927.1"/>
    <property type="molecule type" value="Genomic_DNA"/>
</dbReference>
<evidence type="ECO:0000313" key="5">
    <source>
        <dbReference type="Proteomes" id="UP000285146"/>
    </source>
</evidence>
<dbReference type="GO" id="GO:0044539">
    <property type="term" value="P:long-chain fatty acid import into cell"/>
    <property type="evidence" value="ECO:0007669"/>
    <property type="project" value="TreeGrafter"/>
</dbReference>